<feature type="signal peptide" evidence="1">
    <location>
        <begin position="1"/>
        <end position="19"/>
    </location>
</feature>
<accession>A0A2T6ZD59</accession>
<dbReference type="EMBL" id="NESQ01000378">
    <property type="protein sequence ID" value="PUU73409.1"/>
    <property type="molecule type" value="Genomic_DNA"/>
</dbReference>
<evidence type="ECO:0008006" key="4">
    <source>
        <dbReference type="Google" id="ProtNLM"/>
    </source>
</evidence>
<evidence type="ECO:0000313" key="2">
    <source>
        <dbReference type="EMBL" id="PUU73409.1"/>
    </source>
</evidence>
<organism evidence="2 3">
    <name type="scientific">Tuber borchii</name>
    <name type="common">White truffle</name>
    <dbReference type="NCBI Taxonomy" id="42251"/>
    <lineage>
        <taxon>Eukaryota</taxon>
        <taxon>Fungi</taxon>
        <taxon>Dikarya</taxon>
        <taxon>Ascomycota</taxon>
        <taxon>Pezizomycotina</taxon>
        <taxon>Pezizomycetes</taxon>
        <taxon>Pezizales</taxon>
        <taxon>Tuberaceae</taxon>
        <taxon>Tuber</taxon>
    </lineage>
</organism>
<evidence type="ECO:0000256" key="1">
    <source>
        <dbReference type="SAM" id="SignalP"/>
    </source>
</evidence>
<reference evidence="2 3" key="1">
    <citation type="submission" date="2017-04" db="EMBL/GenBank/DDBJ databases">
        <title>Draft genome sequence of Tuber borchii Vittad., a whitish edible truffle.</title>
        <authorList>
            <consortium name="DOE Joint Genome Institute"/>
            <person name="Murat C."/>
            <person name="Kuo A."/>
            <person name="Barry K.W."/>
            <person name="Clum A."/>
            <person name="Dockter R.B."/>
            <person name="Fauchery L."/>
            <person name="Iotti M."/>
            <person name="Kohler A."/>
            <person name="Labutti K."/>
            <person name="Lindquist E.A."/>
            <person name="Lipzen A."/>
            <person name="Ohm R.A."/>
            <person name="Wang M."/>
            <person name="Grigoriev I.V."/>
            <person name="Zambonelli A."/>
            <person name="Martin F.M."/>
        </authorList>
    </citation>
    <scope>NUCLEOTIDE SEQUENCE [LARGE SCALE GENOMIC DNA]</scope>
    <source>
        <strain evidence="2 3">Tbo3840</strain>
    </source>
</reference>
<sequence length="256" mass="26936">MWTGLLPTLLLLQSIVVQAQSPPIPKSVNFTQIICDGGTGSRNNQIELFDGDGEPLGAVNENCSLGSGTCKVEGLSDITVGPYTVNHPEAFFGPCTYKNTQIEITATDGEDVIVKQQLFATCKSSKTLCEDDSGIPTGQLNEVIISEFSSTFKPTSIGLRGYNTNGCPAGQNVVKQISNTECTQIISTGITTVVVVPKLDMPSTCVLTLYSDTACFSTSNASIGPITPSSNPSVCIGPIRNLAGDLFEAKSAILIC</sequence>
<gene>
    <name evidence="2" type="ORF">B9Z19DRAFT_1069011</name>
</gene>
<dbReference type="OrthoDB" id="5502633at2759"/>
<keyword evidence="1" id="KW-0732">Signal</keyword>
<evidence type="ECO:0000313" key="3">
    <source>
        <dbReference type="Proteomes" id="UP000244722"/>
    </source>
</evidence>
<keyword evidence="3" id="KW-1185">Reference proteome</keyword>
<name>A0A2T6ZD59_TUBBO</name>
<protein>
    <recommendedName>
        <fullName evidence="4">Secreted protein</fullName>
    </recommendedName>
</protein>
<feature type="chain" id="PRO_5015562100" description="Secreted protein" evidence="1">
    <location>
        <begin position="20"/>
        <end position="256"/>
    </location>
</feature>
<comment type="caution">
    <text evidence="2">The sequence shown here is derived from an EMBL/GenBank/DDBJ whole genome shotgun (WGS) entry which is preliminary data.</text>
</comment>
<dbReference type="Proteomes" id="UP000244722">
    <property type="component" value="Unassembled WGS sequence"/>
</dbReference>
<dbReference type="AlphaFoldDB" id="A0A2T6ZD59"/>
<proteinExistence type="predicted"/>